<gene>
    <name evidence="1" type="ORF">Dia5BBH33_20980</name>
</gene>
<dbReference type="CDD" id="cd00377">
    <property type="entry name" value="ICL_PEPM"/>
    <property type="match status" value="1"/>
</dbReference>
<dbReference type="InterPro" id="IPR039556">
    <property type="entry name" value="ICL/PEPM"/>
</dbReference>
<dbReference type="OrthoDB" id="8629576at2"/>
<dbReference type="InterPro" id="IPR015813">
    <property type="entry name" value="Pyrv/PenolPyrv_kinase-like_dom"/>
</dbReference>
<reference evidence="2" key="1">
    <citation type="submission" date="2019-05" db="EMBL/GenBank/DDBJ databases">
        <title>Complete genome sequencing of Dialister sp. strain 5BBH33.</title>
        <authorList>
            <person name="Sakamoto M."/>
            <person name="Murakami T."/>
            <person name="Mori H."/>
        </authorList>
    </citation>
    <scope>NUCLEOTIDE SEQUENCE [LARGE SCALE GENOMIC DNA]</scope>
    <source>
        <strain evidence="2">5BBH33</strain>
    </source>
</reference>
<dbReference type="Pfam" id="PF13714">
    <property type="entry name" value="PEP_mutase"/>
    <property type="match status" value="1"/>
</dbReference>
<dbReference type="PANTHER" id="PTHR42905">
    <property type="entry name" value="PHOSPHOENOLPYRUVATE CARBOXYLASE"/>
    <property type="match status" value="1"/>
</dbReference>
<dbReference type="SUPFAM" id="SSF51621">
    <property type="entry name" value="Phosphoenolpyruvate/pyruvate domain"/>
    <property type="match status" value="1"/>
</dbReference>
<evidence type="ECO:0000313" key="2">
    <source>
        <dbReference type="Proteomes" id="UP000320585"/>
    </source>
</evidence>
<dbReference type="Proteomes" id="UP000320585">
    <property type="component" value="Chromosome"/>
</dbReference>
<dbReference type="PROSITE" id="PS00161">
    <property type="entry name" value="ISOCITRATE_LYASE"/>
    <property type="match status" value="1"/>
</dbReference>
<dbReference type="GeneID" id="92717295"/>
<dbReference type="PANTHER" id="PTHR42905:SF5">
    <property type="entry name" value="CARBOXYVINYL-CARBOXYPHOSPHONATE PHOSPHORYLMUTASE, CHLOROPLASTIC"/>
    <property type="match status" value="1"/>
</dbReference>
<dbReference type="Gene3D" id="3.20.20.60">
    <property type="entry name" value="Phosphoenolpyruvate-binding domains"/>
    <property type="match status" value="1"/>
</dbReference>
<accession>A0A8D4UWC1</accession>
<dbReference type="InterPro" id="IPR040442">
    <property type="entry name" value="Pyrv_kinase-like_dom_sf"/>
</dbReference>
<dbReference type="KEGG" id="dho:Dia5BBH33_20980"/>
<organism evidence="1 2">
    <name type="scientific">Dialister hominis</name>
    <dbReference type="NCBI Taxonomy" id="2582419"/>
    <lineage>
        <taxon>Bacteria</taxon>
        <taxon>Bacillati</taxon>
        <taxon>Bacillota</taxon>
        <taxon>Negativicutes</taxon>
        <taxon>Veillonellales</taxon>
        <taxon>Veillonellaceae</taxon>
        <taxon>Dialister</taxon>
    </lineage>
</organism>
<dbReference type="RefSeq" id="WP_022382174.1">
    <property type="nucleotide sequence ID" value="NZ_AP019697.1"/>
</dbReference>
<evidence type="ECO:0000313" key="1">
    <source>
        <dbReference type="EMBL" id="BBK26163.1"/>
    </source>
</evidence>
<keyword evidence="1" id="KW-0456">Lyase</keyword>
<dbReference type="EMBL" id="AP019697">
    <property type="protein sequence ID" value="BBK26163.1"/>
    <property type="molecule type" value="Genomic_DNA"/>
</dbReference>
<dbReference type="GO" id="GO:0016833">
    <property type="term" value="F:oxo-acid-lyase activity"/>
    <property type="evidence" value="ECO:0007669"/>
    <property type="project" value="UniProtKB-ARBA"/>
</dbReference>
<keyword evidence="2" id="KW-1185">Reference proteome</keyword>
<dbReference type="AlphaFoldDB" id="A0A8D4UWC1"/>
<proteinExistence type="predicted"/>
<name>A0A8D4UWC1_9FIRM</name>
<sequence length="298" mass="32586">MKTATEKRIAFRNMLKSGEIIVAPGIGDALSAKIAAYAGIKALTMGGYSVSASRLGQPDVGFLSCTEMAEQLTGICNATDLPVVADGDTGYGNALNVIRTEQMFEQAGAACIFFEDQAWPKRCGHMDGKQVISAEEHAQKIRAAVDARLDKETMIMSRTDSRAVYGIDDAIERTKRYIDAGAEICFADGIGTREELEKFAKELSGSGAYLVANMIEGGKTPLIPAKELEQMGFSLVFWACSAVYTISKALYDLFGNLAQDGTTEKSLDRMIEFSQFNSMIGLDTYKEYERKYKVDRDD</sequence>
<dbReference type="InterPro" id="IPR018523">
    <property type="entry name" value="Isocitrate_lyase_ph_CS"/>
</dbReference>
<protein>
    <submittedName>
        <fullName evidence="1">Isocitrate lyase-family enzyme</fullName>
    </submittedName>
</protein>